<evidence type="ECO:0000256" key="5">
    <source>
        <dbReference type="ARBA" id="ARBA00022989"/>
    </source>
</evidence>
<keyword evidence="4 7" id="KW-0812">Transmembrane</keyword>
<evidence type="ECO:0000256" key="6">
    <source>
        <dbReference type="ARBA" id="ARBA00023136"/>
    </source>
</evidence>
<dbReference type="PROSITE" id="PS50928">
    <property type="entry name" value="ABC_TM1"/>
    <property type="match status" value="1"/>
</dbReference>
<dbReference type="Gene3D" id="1.10.3720.10">
    <property type="entry name" value="MetI-like"/>
    <property type="match status" value="1"/>
</dbReference>
<gene>
    <name evidence="9" type="ORF">EFBL_3429</name>
</gene>
<proteinExistence type="inferred from homology"/>
<keyword evidence="10" id="KW-1185">Reference proteome</keyword>
<feature type="transmembrane region" description="Helical" evidence="7">
    <location>
        <begin position="100"/>
        <end position="120"/>
    </location>
</feature>
<dbReference type="AlphaFoldDB" id="A0A292YP67"/>
<feature type="transmembrane region" description="Helical" evidence="7">
    <location>
        <begin position="200"/>
        <end position="221"/>
    </location>
</feature>
<protein>
    <submittedName>
        <fullName evidence="9">ABC transporter permease</fullName>
    </submittedName>
</protein>
<evidence type="ECO:0000256" key="7">
    <source>
        <dbReference type="RuleBase" id="RU363032"/>
    </source>
</evidence>
<evidence type="ECO:0000259" key="8">
    <source>
        <dbReference type="PROSITE" id="PS50928"/>
    </source>
</evidence>
<keyword evidence="6 7" id="KW-0472">Membrane</keyword>
<evidence type="ECO:0000313" key="10">
    <source>
        <dbReference type="Proteomes" id="UP000217785"/>
    </source>
</evidence>
<keyword evidence="5 7" id="KW-1133">Transmembrane helix</keyword>
<dbReference type="CDD" id="cd06261">
    <property type="entry name" value="TM_PBP2"/>
    <property type="match status" value="1"/>
</dbReference>
<dbReference type="InterPro" id="IPR000515">
    <property type="entry name" value="MetI-like"/>
</dbReference>
<feature type="domain" description="ABC transmembrane type-1" evidence="8">
    <location>
        <begin position="63"/>
        <end position="283"/>
    </location>
</feature>
<comment type="caution">
    <text evidence="9">The sequence shown here is derived from an EMBL/GenBank/DDBJ whole genome shotgun (WGS) entry which is preliminary data.</text>
</comment>
<evidence type="ECO:0000256" key="1">
    <source>
        <dbReference type="ARBA" id="ARBA00004651"/>
    </source>
</evidence>
<organism evidence="9 10">
    <name type="scientific">Effusibacillus lacus</name>
    <dbReference type="NCBI Taxonomy" id="1348429"/>
    <lineage>
        <taxon>Bacteria</taxon>
        <taxon>Bacillati</taxon>
        <taxon>Bacillota</taxon>
        <taxon>Bacilli</taxon>
        <taxon>Bacillales</taxon>
        <taxon>Alicyclobacillaceae</taxon>
        <taxon>Effusibacillus</taxon>
    </lineage>
</organism>
<evidence type="ECO:0000256" key="3">
    <source>
        <dbReference type="ARBA" id="ARBA00022475"/>
    </source>
</evidence>
<keyword evidence="3" id="KW-1003">Cell membrane</keyword>
<dbReference type="InterPro" id="IPR050809">
    <property type="entry name" value="UgpAE/MalFG_permease"/>
</dbReference>
<accession>A0A292YP67</accession>
<reference evidence="10" key="1">
    <citation type="submission" date="2017-07" db="EMBL/GenBank/DDBJ databases">
        <title>Draft genome sequence of Effusibacillus lacus strain skLN1.</title>
        <authorList>
            <person name="Watanabe M."/>
            <person name="Kojima H."/>
            <person name="Fukui M."/>
        </authorList>
    </citation>
    <scope>NUCLEOTIDE SEQUENCE [LARGE SCALE GENOMIC DNA]</scope>
    <source>
        <strain evidence="10">skLN1</strain>
    </source>
</reference>
<comment type="similarity">
    <text evidence="7">Belongs to the binding-protein-dependent transport system permease family.</text>
</comment>
<dbReference type="InterPro" id="IPR035906">
    <property type="entry name" value="MetI-like_sf"/>
</dbReference>
<dbReference type="Proteomes" id="UP000217785">
    <property type="component" value="Unassembled WGS sequence"/>
</dbReference>
<evidence type="ECO:0000256" key="2">
    <source>
        <dbReference type="ARBA" id="ARBA00022448"/>
    </source>
</evidence>
<sequence>MIHLFPLPALAVYVLFMIIPVFTALGYSLFDWHGMVRGDFIGLKNFVTLFTDPQLSGLFKNAIGHNVIYFLVSLVVQNAAAFYLAYLIYRKYRGAEWFKVIFFVPRLLSLIVVGFLWNLILNPNFGAFNALLRTIGLEEWALPWLGQTSTALYAIILVNAWYMIGFGILIYLAGLQAIPQDILEAAELDGCIGFEQIRKIILPLLMPSITIMTILTFIYSFEAFDLIFAMEGSEGGPYYSTDTLATLFYRLSFAKDGASSAIGLGSALAVVMFVIIASVSAISLYLMTKRSNA</sequence>
<feature type="transmembrane region" description="Helical" evidence="7">
    <location>
        <begin position="7"/>
        <end position="30"/>
    </location>
</feature>
<dbReference type="GO" id="GO:0005886">
    <property type="term" value="C:plasma membrane"/>
    <property type="evidence" value="ECO:0007669"/>
    <property type="project" value="UniProtKB-SubCell"/>
</dbReference>
<feature type="transmembrane region" description="Helical" evidence="7">
    <location>
        <begin position="67"/>
        <end position="88"/>
    </location>
</feature>
<feature type="transmembrane region" description="Helical" evidence="7">
    <location>
        <begin position="261"/>
        <end position="287"/>
    </location>
</feature>
<dbReference type="SUPFAM" id="SSF161098">
    <property type="entry name" value="MetI-like"/>
    <property type="match status" value="1"/>
</dbReference>
<dbReference type="Pfam" id="PF00528">
    <property type="entry name" value="BPD_transp_1"/>
    <property type="match status" value="1"/>
</dbReference>
<name>A0A292YP67_9BACL</name>
<feature type="transmembrane region" description="Helical" evidence="7">
    <location>
        <begin position="151"/>
        <end position="173"/>
    </location>
</feature>
<dbReference type="PANTHER" id="PTHR43227:SF11">
    <property type="entry name" value="BLL4140 PROTEIN"/>
    <property type="match status" value="1"/>
</dbReference>
<evidence type="ECO:0000256" key="4">
    <source>
        <dbReference type="ARBA" id="ARBA00022692"/>
    </source>
</evidence>
<dbReference type="EMBL" id="BDUF01000109">
    <property type="protein sequence ID" value="GAX91738.1"/>
    <property type="molecule type" value="Genomic_DNA"/>
</dbReference>
<dbReference type="PANTHER" id="PTHR43227">
    <property type="entry name" value="BLL4140 PROTEIN"/>
    <property type="match status" value="1"/>
</dbReference>
<comment type="subcellular location">
    <subcellularLocation>
        <location evidence="1 7">Cell membrane</location>
        <topology evidence="1 7">Multi-pass membrane protein</topology>
    </subcellularLocation>
</comment>
<dbReference type="GO" id="GO:0055085">
    <property type="term" value="P:transmembrane transport"/>
    <property type="evidence" value="ECO:0007669"/>
    <property type="project" value="InterPro"/>
</dbReference>
<keyword evidence="2 7" id="KW-0813">Transport</keyword>
<evidence type="ECO:0000313" key="9">
    <source>
        <dbReference type="EMBL" id="GAX91738.1"/>
    </source>
</evidence>